<feature type="compositionally biased region" description="Basic and acidic residues" evidence="1">
    <location>
        <begin position="27"/>
        <end position="39"/>
    </location>
</feature>
<gene>
    <name evidence="2" type="ORF">OG549_05145</name>
</gene>
<proteinExistence type="predicted"/>
<dbReference type="Gene3D" id="3.40.50.1110">
    <property type="entry name" value="SGNH hydrolase"/>
    <property type="match status" value="1"/>
</dbReference>
<feature type="region of interest" description="Disordered" evidence="1">
    <location>
        <begin position="1"/>
        <end position="39"/>
    </location>
</feature>
<dbReference type="AlphaFoldDB" id="A0AAU2UYQ4"/>
<dbReference type="InterPro" id="IPR036514">
    <property type="entry name" value="SGNH_hydro_sf"/>
</dbReference>
<evidence type="ECO:0008006" key="3">
    <source>
        <dbReference type="Google" id="ProtNLM"/>
    </source>
</evidence>
<organism evidence="2">
    <name type="scientific">Streptomyces sp. NBC_00003</name>
    <dbReference type="NCBI Taxonomy" id="2903608"/>
    <lineage>
        <taxon>Bacteria</taxon>
        <taxon>Bacillati</taxon>
        <taxon>Actinomycetota</taxon>
        <taxon>Actinomycetes</taxon>
        <taxon>Kitasatosporales</taxon>
        <taxon>Streptomycetaceae</taxon>
        <taxon>Streptomyces</taxon>
    </lineage>
</organism>
<sequence>MEDHDPHGVDPMGVDAQGSDPQGPDPRGPDPRGLDQHDLNAHDLDPYVLRPGEAEELLADLPWRRAVVFGGCEAGPAPVAVARGRRATPWPERVARMLRQAGPPELACLSLRPRRDLVLSEVRSRQLAQALAFEADLAVLACGGPDLRARSFDPDVVESELGRILASLKGATCRDAAVVSPFDWAGSGQVADAQRDRIRTRQRLLVERVTVVTLRHGALHIDLMAHEKGIDAKRLWSSHPGRLNGRGHAVAAAAVVRALAEQARTR</sequence>
<protein>
    <recommendedName>
        <fullName evidence="3">SGNH/GDSL hydrolase family protein</fullName>
    </recommendedName>
</protein>
<accession>A0AAU2UYQ4</accession>
<reference evidence="2" key="1">
    <citation type="submission" date="2022-10" db="EMBL/GenBank/DDBJ databases">
        <title>The complete genomes of actinobacterial strains from the NBC collection.</title>
        <authorList>
            <person name="Joergensen T.S."/>
            <person name="Alvarez Arevalo M."/>
            <person name="Sterndorff E.B."/>
            <person name="Faurdal D."/>
            <person name="Vuksanovic O."/>
            <person name="Mourched A.-S."/>
            <person name="Charusanti P."/>
            <person name="Shaw S."/>
            <person name="Blin K."/>
            <person name="Weber T."/>
        </authorList>
    </citation>
    <scope>NUCLEOTIDE SEQUENCE</scope>
    <source>
        <strain evidence="2">NBC_00003</strain>
    </source>
</reference>
<evidence type="ECO:0000256" key="1">
    <source>
        <dbReference type="SAM" id="MobiDB-lite"/>
    </source>
</evidence>
<dbReference type="SUPFAM" id="SSF52266">
    <property type="entry name" value="SGNH hydrolase"/>
    <property type="match status" value="1"/>
</dbReference>
<evidence type="ECO:0000313" key="2">
    <source>
        <dbReference type="EMBL" id="WTW60073.1"/>
    </source>
</evidence>
<dbReference type="EMBL" id="CP108318">
    <property type="protein sequence ID" value="WTW60073.1"/>
    <property type="molecule type" value="Genomic_DNA"/>
</dbReference>
<name>A0AAU2UYQ4_9ACTN</name>